<evidence type="ECO:0000256" key="1">
    <source>
        <dbReference type="SAM" id="Phobius"/>
    </source>
</evidence>
<dbReference type="Proteomes" id="UP001172054">
    <property type="component" value="Unassembled WGS sequence"/>
</dbReference>
<name>A0ABT8MTY7_9BACL</name>
<keyword evidence="1" id="KW-0472">Membrane</keyword>
<keyword evidence="3" id="KW-1185">Reference proteome</keyword>
<sequence>MPEKKPFNDAVAHMQNIEGAPSSIEVKKLPRLLRYFGYFMAGFFGLSLLIILIGIFIQ</sequence>
<keyword evidence="1" id="KW-1133">Transmembrane helix</keyword>
<comment type="caution">
    <text evidence="2">The sequence shown here is derived from an EMBL/GenBank/DDBJ whole genome shotgun (WGS) entry which is preliminary data.</text>
</comment>
<dbReference type="RefSeq" id="WP_115650549.1">
    <property type="nucleotide sequence ID" value="NZ_CP129238.1"/>
</dbReference>
<proteinExistence type="predicted"/>
<gene>
    <name evidence="2" type="ORF">QWY15_12960</name>
</gene>
<keyword evidence="1" id="KW-0812">Transmembrane</keyword>
<evidence type="ECO:0000313" key="2">
    <source>
        <dbReference type="EMBL" id="MDN7228209.1"/>
    </source>
</evidence>
<protein>
    <submittedName>
        <fullName evidence="2">Amino acid transporter</fullName>
    </submittedName>
</protein>
<feature type="transmembrane region" description="Helical" evidence="1">
    <location>
        <begin position="35"/>
        <end position="57"/>
    </location>
</feature>
<accession>A0ABT8MTY7</accession>
<reference evidence="2 3" key="1">
    <citation type="submission" date="2023-06" db="EMBL/GenBank/DDBJ databases">
        <title>Novel species in genus Planococcus.</title>
        <authorList>
            <person name="Ning S."/>
        </authorList>
    </citation>
    <scope>NUCLEOTIDE SEQUENCE [LARGE SCALE GENOMIC DNA]</scope>
    <source>
        <strain evidence="2 3">N064</strain>
    </source>
</reference>
<dbReference type="EMBL" id="JAUJWW010000005">
    <property type="protein sequence ID" value="MDN7228209.1"/>
    <property type="molecule type" value="Genomic_DNA"/>
</dbReference>
<evidence type="ECO:0000313" key="3">
    <source>
        <dbReference type="Proteomes" id="UP001172054"/>
    </source>
</evidence>
<organism evidence="2 3">
    <name type="scientific">Planococcus liqunii</name>
    <dbReference type="NCBI Taxonomy" id="3058394"/>
    <lineage>
        <taxon>Bacteria</taxon>
        <taxon>Bacillati</taxon>
        <taxon>Bacillota</taxon>
        <taxon>Bacilli</taxon>
        <taxon>Bacillales</taxon>
        <taxon>Caryophanaceae</taxon>
        <taxon>Planococcus</taxon>
    </lineage>
</organism>